<name>A0A095UW06_9GAMM</name>
<accession>A0A095UW06</accession>
<evidence type="ECO:0000313" key="2">
    <source>
        <dbReference type="Proteomes" id="UP000029444"/>
    </source>
</evidence>
<comment type="caution">
    <text evidence="1">The sequence shown here is derived from an EMBL/GenBank/DDBJ whole genome shotgun (WGS) entry which is preliminary data.</text>
</comment>
<organism evidence="1 2">
    <name type="scientific">Alcanivorax nanhaiticus</name>
    <dbReference type="NCBI Taxonomy" id="1177154"/>
    <lineage>
        <taxon>Bacteria</taxon>
        <taxon>Pseudomonadati</taxon>
        <taxon>Pseudomonadota</taxon>
        <taxon>Gammaproteobacteria</taxon>
        <taxon>Oceanospirillales</taxon>
        <taxon>Alcanivoracaceae</taxon>
        <taxon>Alcanivorax</taxon>
    </lineage>
</organism>
<dbReference type="RefSeq" id="WP_035229893.1">
    <property type="nucleotide sequence ID" value="NZ_ARXV01000001.1"/>
</dbReference>
<keyword evidence="2" id="KW-1185">Reference proteome</keyword>
<sequence>MENGQLLRNLVPIYPRSGHHNSHSHFLGYLLYSKQKHAYLVACRKLDPAQKKSWVSYAGAAHRFDSRVMAQTAQHLIKKGSEVMELYEKEGKLVIRRAV</sequence>
<protein>
    <submittedName>
        <fullName evidence="1">Uncharacterized protein</fullName>
    </submittedName>
</protein>
<gene>
    <name evidence="1" type="ORF">Y5S_00412</name>
</gene>
<dbReference type="PATRIC" id="fig|1177154.3.peg.415"/>
<dbReference type="AlphaFoldDB" id="A0A095UW06"/>
<proteinExistence type="predicted"/>
<dbReference type="Proteomes" id="UP000029444">
    <property type="component" value="Unassembled WGS sequence"/>
</dbReference>
<evidence type="ECO:0000313" key="1">
    <source>
        <dbReference type="EMBL" id="KGD66745.1"/>
    </source>
</evidence>
<dbReference type="EMBL" id="ARXV01000001">
    <property type="protein sequence ID" value="KGD66745.1"/>
    <property type="molecule type" value="Genomic_DNA"/>
</dbReference>
<reference evidence="1 2" key="1">
    <citation type="submission" date="2012-09" db="EMBL/GenBank/DDBJ databases">
        <title>Genome Sequence of alkane-degrading Bacterium Alcanivorax sp. 19-m-6.</title>
        <authorList>
            <person name="Lai Q."/>
            <person name="Shao Z."/>
        </authorList>
    </citation>
    <scope>NUCLEOTIDE SEQUENCE [LARGE SCALE GENOMIC DNA]</scope>
    <source>
        <strain evidence="1 2">19-m-6</strain>
    </source>
</reference>